<dbReference type="Pfam" id="PF02541">
    <property type="entry name" value="Ppx-GppA"/>
    <property type="match status" value="1"/>
</dbReference>
<dbReference type="EC" id="3.6.1.11" evidence="2"/>
<proteinExistence type="inferred from homology"/>
<dbReference type="InterPro" id="IPR022371">
    <property type="entry name" value="Exopolyphosphatase"/>
</dbReference>
<evidence type="ECO:0000256" key="1">
    <source>
        <dbReference type="ARBA" id="ARBA00007125"/>
    </source>
</evidence>
<dbReference type="InterPro" id="IPR003695">
    <property type="entry name" value="Ppx_GppA_N"/>
</dbReference>
<dbReference type="InterPro" id="IPR050273">
    <property type="entry name" value="GppA/Ppx_hydrolase"/>
</dbReference>
<evidence type="ECO:0000313" key="7">
    <source>
        <dbReference type="EMBL" id="PWR23702.1"/>
    </source>
</evidence>
<evidence type="ECO:0000313" key="8">
    <source>
        <dbReference type="Proteomes" id="UP000246077"/>
    </source>
</evidence>
<dbReference type="OrthoDB" id="3698573at2"/>
<dbReference type="Gene3D" id="3.30.420.40">
    <property type="match status" value="1"/>
</dbReference>
<dbReference type="SUPFAM" id="SSF53067">
    <property type="entry name" value="Actin-like ATPase domain"/>
    <property type="match status" value="2"/>
</dbReference>
<dbReference type="SUPFAM" id="SSF109604">
    <property type="entry name" value="HD-domain/PDEase-like"/>
    <property type="match status" value="1"/>
</dbReference>
<organism evidence="7 8">
    <name type="scientific">Zavarzinia compransoris</name>
    <dbReference type="NCBI Taxonomy" id="1264899"/>
    <lineage>
        <taxon>Bacteria</taxon>
        <taxon>Pseudomonadati</taxon>
        <taxon>Pseudomonadota</taxon>
        <taxon>Alphaproteobacteria</taxon>
        <taxon>Rhodospirillales</taxon>
        <taxon>Zavarziniaceae</taxon>
        <taxon>Zavarzinia</taxon>
    </lineage>
</organism>
<dbReference type="CDD" id="cd24052">
    <property type="entry name" value="ASKHA_NBD_HpPPX-GppA-like"/>
    <property type="match status" value="1"/>
</dbReference>
<dbReference type="GO" id="GO:0006793">
    <property type="term" value="P:phosphorus metabolic process"/>
    <property type="evidence" value="ECO:0007669"/>
    <property type="project" value="InterPro"/>
</dbReference>
<dbReference type="InterPro" id="IPR048951">
    <property type="entry name" value="Ppx_C"/>
</dbReference>
<keyword evidence="3" id="KW-0378">Hydrolase</keyword>
<comment type="similarity">
    <text evidence="1">Belongs to the GppA/Ppx family.</text>
</comment>
<dbReference type="PANTHER" id="PTHR30005:SF0">
    <property type="entry name" value="RETROGRADE REGULATION PROTEIN 2"/>
    <property type="match status" value="1"/>
</dbReference>
<evidence type="ECO:0000256" key="4">
    <source>
        <dbReference type="ARBA" id="ARBA00047607"/>
    </source>
</evidence>
<reference evidence="8" key="1">
    <citation type="submission" date="2018-05" db="EMBL/GenBank/DDBJ databases">
        <title>Zavarzinia sp. HR-AS.</title>
        <authorList>
            <person name="Lee Y."/>
            <person name="Jeon C.O."/>
        </authorList>
    </citation>
    <scope>NUCLEOTIDE SEQUENCE [LARGE SCALE GENOMIC DNA]</scope>
    <source>
        <strain evidence="8">DSM 1231</strain>
    </source>
</reference>
<protein>
    <recommendedName>
        <fullName evidence="2">exopolyphosphatase</fullName>
        <ecNumber evidence="2">3.6.1.11</ecNumber>
    </recommendedName>
</protein>
<keyword evidence="8" id="KW-1185">Reference proteome</keyword>
<evidence type="ECO:0000259" key="5">
    <source>
        <dbReference type="Pfam" id="PF02541"/>
    </source>
</evidence>
<dbReference type="AlphaFoldDB" id="A0A317EAX4"/>
<comment type="caution">
    <text evidence="7">The sequence shown here is derived from an EMBL/GenBank/DDBJ whole genome shotgun (WGS) entry which is preliminary data.</text>
</comment>
<dbReference type="Gene3D" id="1.10.3210.10">
    <property type="entry name" value="Hypothetical protein af1432"/>
    <property type="match status" value="1"/>
</dbReference>
<dbReference type="Pfam" id="PF21697">
    <property type="entry name" value="Ppx_C"/>
    <property type="match status" value="1"/>
</dbReference>
<evidence type="ECO:0000256" key="3">
    <source>
        <dbReference type="ARBA" id="ARBA00022801"/>
    </source>
</evidence>
<dbReference type="NCBIfam" id="TIGR03706">
    <property type="entry name" value="exo_poly_only"/>
    <property type="match status" value="1"/>
</dbReference>
<name>A0A317EAX4_9PROT</name>
<dbReference type="InterPro" id="IPR043129">
    <property type="entry name" value="ATPase_NBD"/>
</dbReference>
<dbReference type="Gene3D" id="3.30.420.150">
    <property type="entry name" value="Exopolyphosphatase. Domain 2"/>
    <property type="match status" value="1"/>
</dbReference>
<dbReference type="Proteomes" id="UP000246077">
    <property type="component" value="Unassembled WGS sequence"/>
</dbReference>
<dbReference type="PANTHER" id="PTHR30005">
    <property type="entry name" value="EXOPOLYPHOSPHATASE"/>
    <property type="match status" value="1"/>
</dbReference>
<evidence type="ECO:0000256" key="2">
    <source>
        <dbReference type="ARBA" id="ARBA00012451"/>
    </source>
</evidence>
<feature type="domain" description="Exopolyphosphatase C-terminal" evidence="6">
    <location>
        <begin position="319"/>
        <end position="496"/>
    </location>
</feature>
<feature type="domain" description="Ppx/GppA phosphatase N-terminal" evidence="5">
    <location>
        <begin position="35"/>
        <end position="311"/>
    </location>
</feature>
<accession>A0A317EAX4</accession>
<dbReference type="RefSeq" id="WP_109919732.1">
    <property type="nucleotide sequence ID" value="NZ_QGLF01000001.1"/>
</dbReference>
<dbReference type="EMBL" id="QGLF01000001">
    <property type="protein sequence ID" value="PWR23702.1"/>
    <property type="molecule type" value="Genomic_DNA"/>
</dbReference>
<gene>
    <name evidence="7" type="primary">ppx</name>
    <name evidence="7" type="ORF">DKG75_03810</name>
</gene>
<evidence type="ECO:0000259" key="6">
    <source>
        <dbReference type="Pfam" id="PF21697"/>
    </source>
</evidence>
<comment type="catalytic activity">
    <reaction evidence="4">
        <text>[phosphate](n) + H2O = [phosphate](n-1) + phosphate + H(+)</text>
        <dbReference type="Rhea" id="RHEA:21528"/>
        <dbReference type="Rhea" id="RHEA-COMP:9859"/>
        <dbReference type="Rhea" id="RHEA-COMP:14279"/>
        <dbReference type="ChEBI" id="CHEBI:15377"/>
        <dbReference type="ChEBI" id="CHEBI:15378"/>
        <dbReference type="ChEBI" id="CHEBI:16838"/>
        <dbReference type="ChEBI" id="CHEBI:43474"/>
        <dbReference type="EC" id="3.6.1.11"/>
    </reaction>
</comment>
<sequence>MSIAEAATQRTRGKHGGRVGVVDIGSNSVRLVVYEGGGRNPAAMFNEKVLAGLGRRLGSTGRLDEDGLKSAYAALERFTALSRVMGVSHLDIVATAAVRDASDGPDFVTRASEIAGMPVRVLSGQEEAYFSAEGVLSAIPDADGLVGDLGGGSLEVVLVGKGQVGAQATMPLGPLRLMEAAQGDRAKATEIIDQALAGLPWLDQVRGRSFYAVGGAWRALAKIHMAQCSYPLRVLHHYRIQRGDVRDLSRVIANLSRESLERISGLSRRRLDTLPLAALILDRVLKAAKPRDVVFSSYGLREGLLYSRLPSRERVLDPLIETACEVGARMGRFAEHGDEMARWTEDLFAGESPAEARLRRAACHLSDIGWRGHPDYRAQQSLFEILRGPFVGIDHQGRAQVALAIYARYDGDPEAGACRQASAVLDERQVLRAQVMGSAFRLGHVLTGGTPGVLHECPLEFRDEALVLTLAPRHADLDGEVVQRRLATIGRLLGRATRVERPA</sequence>
<dbReference type="GO" id="GO:0004309">
    <property type="term" value="F:exopolyphosphatase activity"/>
    <property type="evidence" value="ECO:0007669"/>
    <property type="project" value="UniProtKB-EC"/>
</dbReference>